<feature type="chain" id="PRO_5011896256" evidence="1">
    <location>
        <begin position="22"/>
        <end position="155"/>
    </location>
</feature>
<reference evidence="3 4" key="1">
    <citation type="submission" date="2016-10" db="EMBL/GenBank/DDBJ databases">
        <authorList>
            <person name="de Groot N.N."/>
        </authorList>
    </citation>
    <scope>NUCLEOTIDE SEQUENCE [LARGE SCALE GENOMIC DNA]</scope>
    <source>
        <strain evidence="3 4">CGMCC 1.12333</strain>
    </source>
</reference>
<dbReference type="STRING" id="1224947.SAMN05216480_1051"/>
<organism evidence="3 4">
    <name type="scientific">Pustulibacterium marinum</name>
    <dbReference type="NCBI Taxonomy" id="1224947"/>
    <lineage>
        <taxon>Bacteria</taxon>
        <taxon>Pseudomonadati</taxon>
        <taxon>Bacteroidota</taxon>
        <taxon>Flavobacteriia</taxon>
        <taxon>Flavobacteriales</taxon>
        <taxon>Flavobacteriaceae</taxon>
        <taxon>Pustulibacterium</taxon>
    </lineage>
</organism>
<dbReference type="NCBIfam" id="TIGR03519">
    <property type="entry name" value="T9SS_PorP_fam"/>
    <property type="match status" value="1"/>
</dbReference>
<dbReference type="Proteomes" id="UP000199138">
    <property type="component" value="Unassembled WGS sequence"/>
</dbReference>
<proteinExistence type="predicted"/>
<keyword evidence="4" id="KW-1185">Reference proteome</keyword>
<evidence type="ECO:0000313" key="4">
    <source>
        <dbReference type="Proteomes" id="UP000199138"/>
    </source>
</evidence>
<evidence type="ECO:0000256" key="1">
    <source>
        <dbReference type="SAM" id="SignalP"/>
    </source>
</evidence>
<name>A0A1I7J000_9FLAO</name>
<feature type="signal peptide" evidence="1">
    <location>
        <begin position="1"/>
        <end position="21"/>
    </location>
</feature>
<dbReference type="InterPro" id="IPR019861">
    <property type="entry name" value="PorP/SprF_Bacteroidetes"/>
</dbReference>
<evidence type="ECO:0000313" key="3">
    <source>
        <dbReference type="EMBL" id="SFU78523.1"/>
    </source>
</evidence>
<dbReference type="RefSeq" id="WP_143106377.1">
    <property type="nucleotide sequence ID" value="NZ_FPBK01000005.1"/>
</dbReference>
<sequence length="155" mass="16819">MKKTSYLLLLLVLLVGADAFAQQDPQYTQYMYNMSVVNPAYAGTRENISGGLLFRQQWRGLDGAPETFTFFANTAVGEKVGLGLSAISDKIGPVKEQNLYADFAYKLNLGKGHTLSLGLKAGATFHDIGLVNLDLIDPNDPFFAQNINSVTPNVG</sequence>
<dbReference type="Pfam" id="PF11751">
    <property type="entry name" value="PorP_SprF"/>
    <property type="match status" value="1"/>
</dbReference>
<feature type="non-terminal residue" evidence="3">
    <location>
        <position position="155"/>
    </location>
</feature>
<evidence type="ECO:0000313" key="2">
    <source>
        <dbReference type="EMBL" id="SFU48597.1"/>
    </source>
</evidence>
<dbReference type="EMBL" id="FPBK01000005">
    <property type="protein sequence ID" value="SFU48597.1"/>
    <property type="molecule type" value="Genomic_DNA"/>
</dbReference>
<dbReference type="AlphaFoldDB" id="A0A1I7J000"/>
<accession>A0A1I7J000</accession>
<dbReference type="OrthoDB" id="1114455at2"/>
<keyword evidence="1" id="KW-0732">Signal</keyword>
<gene>
    <name evidence="2" type="ORF">SAMN05216480_1051</name>
    <name evidence="3" type="ORF">SAMN05216480_1281</name>
</gene>
<protein>
    <submittedName>
        <fullName evidence="3">Type IX secretion system membrane protein, PorP/SprF family</fullName>
    </submittedName>
</protein>
<dbReference type="EMBL" id="FPBK01000028">
    <property type="protein sequence ID" value="SFU78523.1"/>
    <property type="molecule type" value="Genomic_DNA"/>
</dbReference>